<evidence type="ECO:0000313" key="7">
    <source>
        <dbReference type="Proteomes" id="UP000238823"/>
    </source>
</evidence>
<dbReference type="Proteomes" id="UP000238823">
    <property type="component" value="Unassembled WGS sequence"/>
</dbReference>
<keyword evidence="3 5" id="KW-0067">ATP-binding</keyword>
<dbReference type="FunFam" id="3.90.640.10:FF:000003">
    <property type="entry name" value="Molecular chaperone DnaK"/>
    <property type="match status" value="1"/>
</dbReference>
<reference evidence="6 7" key="1">
    <citation type="submission" date="2018-03" db="EMBL/GenBank/DDBJ databases">
        <title>Draft Genome Sequences of the Obligatory Marine Myxobacteria Enhygromyxa salina SWB007.</title>
        <authorList>
            <person name="Poehlein A."/>
            <person name="Moghaddam J.A."/>
            <person name="Harms H."/>
            <person name="Alanjari M."/>
            <person name="Koenig G.M."/>
            <person name="Daniel R."/>
            <person name="Schaeberle T.F."/>
        </authorList>
    </citation>
    <scope>NUCLEOTIDE SEQUENCE [LARGE SCALE GENOMIC DNA]</scope>
    <source>
        <strain evidence="6 7">SWB007</strain>
    </source>
</reference>
<name>A0A2S9YMH1_9BACT</name>
<dbReference type="Gene3D" id="3.30.420.40">
    <property type="match status" value="2"/>
</dbReference>
<dbReference type="Gene3D" id="3.90.640.10">
    <property type="entry name" value="Actin, Chain A, domain 4"/>
    <property type="match status" value="1"/>
</dbReference>
<evidence type="ECO:0000313" key="6">
    <source>
        <dbReference type="EMBL" id="PRQ06277.1"/>
    </source>
</evidence>
<sequence>MTSQDRAVFGIDLGTTNSVIARLHGGVPQALPVDGSAIVPSVVMYTEDDRVLVGREARNLALLHPDRVVRSIKRRMGQSEPVEVAGRSLLPEQISAEILRSLAAAAQAQTGEHVRDVVITVPAYFNDAQRRATLAAGERAGLQVLRLLNEPTAASLVYDHVRASEASGPELLLVYDLGGGTFDVSVLEVFGDVREVRSTTGNTSLGGDDFDEALVRMFVDELGTARGLELDASAKARLRSAAEAAKIALSSKVEVEVHEEFIARAASQPVHLQLTVTRHAFEAAILAMLRTTIELARRAIADAKLGPDEQIARICLVGGSTRIPLVRTLLAEAFEIDIHEEIDVDLAVGLGAAIQCGMLLGVSCDRILVDVAAHTLGLRAIGEDDDPYLADDPDTFAAVLHRNTALPADRTEELYTMVDDQDQVQVDVFQGESPRCSENLEIGSFHLELEPAPRGTPVRFRFAYDLDGIVKVTATQAGAEDKQKTVSLRLPDATTREAAPAADPAGVDLRRIGTDSALIRRAKRLLETAEPRTGDQLTRLIQAWGAAAPEQRGDIEDEMLDLFLEQEAGDG</sequence>
<evidence type="ECO:0000256" key="2">
    <source>
        <dbReference type="ARBA" id="ARBA00022741"/>
    </source>
</evidence>
<dbReference type="PANTHER" id="PTHR19375">
    <property type="entry name" value="HEAT SHOCK PROTEIN 70KDA"/>
    <property type="match status" value="1"/>
</dbReference>
<keyword evidence="4" id="KW-0143">Chaperone</keyword>
<comment type="caution">
    <text evidence="6">The sequence shown here is derived from an EMBL/GenBank/DDBJ whole genome shotgun (WGS) entry which is preliminary data.</text>
</comment>
<accession>A0A2S9YMH1</accession>
<dbReference type="GO" id="GO:0140662">
    <property type="term" value="F:ATP-dependent protein folding chaperone"/>
    <property type="evidence" value="ECO:0007669"/>
    <property type="project" value="InterPro"/>
</dbReference>
<keyword evidence="2 5" id="KW-0547">Nucleotide-binding</keyword>
<dbReference type="SUPFAM" id="SSF100920">
    <property type="entry name" value="Heat shock protein 70kD (HSP70), peptide-binding domain"/>
    <property type="match status" value="1"/>
</dbReference>
<dbReference type="AlphaFoldDB" id="A0A2S9YMH1"/>
<dbReference type="InterPro" id="IPR018181">
    <property type="entry name" value="Heat_shock_70_CS"/>
</dbReference>
<dbReference type="EMBL" id="PVNL01000077">
    <property type="protein sequence ID" value="PRQ06277.1"/>
    <property type="molecule type" value="Genomic_DNA"/>
</dbReference>
<dbReference type="PROSITE" id="PS00297">
    <property type="entry name" value="HSP70_1"/>
    <property type="match status" value="1"/>
</dbReference>
<dbReference type="FunFam" id="3.30.420.40:FF:000071">
    <property type="entry name" value="Molecular chaperone DnaK"/>
    <property type="match status" value="1"/>
</dbReference>
<dbReference type="SUPFAM" id="SSF53067">
    <property type="entry name" value="Actin-like ATPase domain"/>
    <property type="match status" value="2"/>
</dbReference>
<dbReference type="Gene3D" id="2.60.34.10">
    <property type="entry name" value="Substrate Binding Domain Of DNAk, Chain A, domain 1"/>
    <property type="match status" value="1"/>
</dbReference>
<proteinExistence type="inferred from homology"/>
<evidence type="ECO:0000256" key="5">
    <source>
        <dbReference type="RuleBase" id="RU003322"/>
    </source>
</evidence>
<dbReference type="Pfam" id="PF00012">
    <property type="entry name" value="HSP70"/>
    <property type="match status" value="2"/>
</dbReference>
<dbReference type="PRINTS" id="PR00301">
    <property type="entry name" value="HEATSHOCK70"/>
</dbReference>
<dbReference type="CDD" id="cd24029">
    <property type="entry name" value="ASKHA_NBD_HSP70_DnaK_HscA_HscC"/>
    <property type="match status" value="1"/>
</dbReference>
<dbReference type="RefSeq" id="WP_181233929.1">
    <property type="nucleotide sequence ID" value="NZ_PVNL01000077.1"/>
</dbReference>
<organism evidence="6 7">
    <name type="scientific">Enhygromyxa salina</name>
    <dbReference type="NCBI Taxonomy" id="215803"/>
    <lineage>
        <taxon>Bacteria</taxon>
        <taxon>Pseudomonadati</taxon>
        <taxon>Myxococcota</taxon>
        <taxon>Polyangia</taxon>
        <taxon>Nannocystales</taxon>
        <taxon>Nannocystaceae</taxon>
        <taxon>Enhygromyxa</taxon>
    </lineage>
</organism>
<evidence type="ECO:0000256" key="3">
    <source>
        <dbReference type="ARBA" id="ARBA00022840"/>
    </source>
</evidence>
<dbReference type="PROSITE" id="PS01036">
    <property type="entry name" value="HSP70_3"/>
    <property type="match status" value="1"/>
</dbReference>
<evidence type="ECO:0000256" key="4">
    <source>
        <dbReference type="ARBA" id="ARBA00023186"/>
    </source>
</evidence>
<evidence type="ECO:0000256" key="1">
    <source>
        <dbReference type="ARBA" id="ARBA00007381"/>
    </source>
</evidence>
<dbReference type="GO" id="GO:0005524">
    <property type="term" value="F:ATP binding"/>
    <property type="evidence" value="ECO:0007669"/>
    <property type="project" value="UniProtKB-KW"/>
</dbReference>
<dbReference type="InterPro" id="IPR043129">
    <property type="entry name" value="ATPase_NBD"/>
</dbReference>
<dbReference type="PROSITE" id="PS00329">
    <property type="entry name" value="HSP70_2"/>
    <property type="match status" value="1"/>
</dbReference>
<protein>
    <submittedName>
        <fullName evidence="6">Chaperone protein DnaK</fullName>
    </submittedName>
</protein>
<comment type="similarity">
    <text evidence="1 5">Belongs to the heat shock protein 70 family.</text>
</comment>
<gene>
    <name evidence="6" type="primary">dnaK_4</name>
    <name evidence="6" type="ORF">ENSA7_39540</name>
</gene>
<dbReference type="InterPro" id="IPR013126">
    <property type="entry name" value="Hsp_70_fam"/>
</dbReference>
<dbReference type="InterPro" id="IPR029047">
    <property type="entry name" value="HSP70_peptide-bd_sf"/>
</dbReference>